<name>A0A0L8HA39_OCTBM</name>
<gene>
    <name evidence="1" type="ORF">OCBIM_22019461mg</name>
</gene>
<dbReference type="AlphaFoldDB" id="A0A0L8HA39"/>
<protein>
    <submittedName>
        <fullName evidence="1">Uncharacterized protein</fullName>
    </submittedName>
</protein>
<feature type="non-terminal residue" evidence="1">
    <location>
        <position position="1"/>
    </location>
</feature>
<organism evidence="1">
    <name type="scientific">Octopus bimaculoides</name>
    <name type="common">California two-spotted octopus</name>
    <dbReference type="NCBI Taxonomy" id="37653"/>
    <lineage>
        <taxon>Eukaryota</taxon>
        <taxon>Metazoa</taxon>
        <taxon>Spiralia</taxon>
        <taxon>Lophotrochozoa</taxon>
        <taxon>Mollusca</taxon>
        <taxon>Cephalopoda</taxon>
        <taxon>Coleoidea</taxon>
        <taxon>Octopodiformes</taxon>
        <taxon>Octopoda</taxon>
        <taxon>Incirrata</taxon>
        <taxon>Octopodidae</taxon>
        <taxon>Octopus</taxon>
    </lineage>
</organism>
<dbReference type="EMBL" id="KQ418770">
    <property type="protein sequence ID" value="KOF85954.1"/>
    <property type="molecule type" value="Genomic_DNA"/>
</dbReference>
<proteinExistence type="predicted"/>
<dbReference type="OrthoDB" id="5538672at2759"/>
<evidence type="ECO:0000313" key="1">
    <source>
        <dbReference type="EMBL" id="KOF85954.1"/>
    </source>
</evidence>
<sequence>KDVIRGVMTWRKMPSPTLSALISNPTLREFLQPKRSEHLPVKPPPLLKEMPEELKELAASGTTSPIQMRCKMNITPAIVSENFVLPSEDENTECRSYIENDLNKRIQLEKNQLGKKIRERIANLLGLVSDDTLLYS</sequence>
<accession>A0A0L8HA39</accession>
<reference evidence="1" key="1">
    <citation type="submission" date="2015-07" db="EMBL/GenBank/DDBJ databases">
        <title>MeaNS - Measles Nucleotide Surveillance Program.</title>
        <authorList>
            <person name="Tran T."/>
            <person name="Druce J."/>
        </authorList>
    </citation>
    <scope>NUCLEOTIDE SEQUENCE</scope>
    <source>
        <strain evidence="1">UCB-OBI-ISO-001</strain>
        <tissue evidence="1">Gonad</tissue>
    </source>
</reference>